<dbReference type="Proteomes" id="UP000659344">
    <property type="component" value="Unassembled WGS sequence"/>
</dbReference>
<organism evidence="2 3">
    <name type="scientific">Paenibacillus segetis</name>
    <dbReference type="NCBI Taxonomy" id="1325360"/>
    <lineage>
        <taxon>Bacteria</taxon>
        <taxon>Bacillati</taxon>
        <taxon>Bacillota</taxon>
        <taxon>Bacilli</taxon>
        <taxon>Bacillales</taxon>
        <taxon>Paenibacillaceae</taxon>
        <taxon>Paenibacillus</taxon>
    </lineage>
</organism>
<dbReference type="Gene3D" id="3.30.200.20">
    <property type="entry name" value="Phosphorylase Kinase, domain 1"/>
    <property type="match status" value="1"/>
</dbReference>
<sequence length="330" mass="38241">MNVSSKLYEELPAQKIYEVVQKHFGSSSEIEYSLLKGGLFNTTYKLVLHSPMREFIFRVGPVNRQFLLPFEQHLMNAEVEVYTLFSKNQIPCPTVLVCDSTKSIVDRDYMITEYIPSVPLSDESIPQDVKAELYEQAGRWTAEIHSIIGSKFGRVSDIQQTGGYDHWVDFLRAQAIETGVKCLEYEVFGESVVSRMIKIYEDTSRLYENITIPQLIHADLWAGNILVRLNKITNKYELAAIIDADRALFGDVDFEFASPWITNESFLKGYGKQDRDHDPLRALKKDTYQLLFHFIDSYVWKVQYNNMVEYENNKQRAMDLLSSIEAEIYM</sequence>
<dbReference type="SUPFAM" id="SSF56112">
    <property type="entry name" value="Protein kinase-like (PK-like)"/>
    <property type="match status" value="1"/>
</dbReference>
<evidence type="ECO:0000313" key="2">
    <source>
        <dbReference type="EMBL" id="GGH36330.1"/>
    </source>
</evidence>
<protein>
    <recommendedName>
        <fullName evidence="1">Aminoglycoside phosphotransferase domain-containing protein</fullName>
    </recommendedName>
</protein>
<dbReference type="RefSeq" id="WP_188541951.1">
    <property type="nucleotide sequence ID" value="NZ_BMFT01000004.1"/>
</dbReference>
<accession>A0ABQ1YTV2</accession>
<dbReference type="Pfam" id="PF01636">
    <property type="entry name" value="APH"/>
    <property type="match status" value="1"/>
</dbReference>
<dbReference type="Gene3D" id="3.90.1200.10">
    <property type="match status" value="1"/>
</dbReference>
<evidence type="ECO:0000259" key="1">
    <source>
        <dbReference type="Pfam" id="PF01636"/>
    </source>
</evidence>
<name>A0ABQ1YTV2_9BACL</name>
<gene>
    <name evidence="2" type="ORF">GCM10008013_43140</name>
</gene>
<dbReference type="PANTHER" id="PTHR21310">
    <property type="entry name" value="AMINOGLYCOSIDE PHOSPHOTRANSFERASE-RELATED-RELATED"/>
    <property type="match status" value="1"/>
</dbReference>
<proteinExistence type="predicted"/>
<dbReference type="PANTHER" id="PTHR21310:SF15">
    <property type="entry name" value="AMINOGLYCOSIDE PHOSPHOTRANSFERASE DOMAIN-CONTAINING PROTEIN"/>
    <property type="match status" value="1"/>
</dbReference>
<comment type="caution">
    <text evidence="2">The sequence shown here is derived from an EMBL/GenBank/DDBJ whole genome shotgun (WGS) entry which is preliminary data.</text>
</comment>
<feature type="domain" description="Aminoglycoside phosphotransferase" evidence="1">
    <location>
        <begin position="34"/>
        <end position="282"/>
    </location>
</feature>
<dbReference type="EMBL" id="BMFT01000004">
    <property type="protein sequence ID" value="GGH36330.1"/>
    <property type="molecule type" value="Genomic_DNA"/>
</dbReference>
<keyword evidence="3" id="KW-1185">Reference proteome</keyword>
<reference evidence="3" key="1">
    <citation type="journal article" date="2019" name="Int. J. Syst. Evol. Microbiol.">
        <title>The Global Catalogue of Microorganisms (GCM) 10K type strain sequencing project: providing services to taxonomists for standard genome sequencing and annotation.</title>
        <authorList>
            <consortium name="The Broad Institute Genomics Platform"/>
            <consortium name="The Broad Institute Genome Sequencing Center for Infectious Disease"/>
            <person name="Wu L."/>
            <person name="Ma J."/>
        </authorList>
    </citation>
    <scope>NUCLEOTIDE SEQUENCE [LARGE SCALE GENOMIC DNA]</scope>
    <source>
        <strain evidence="3">CGMCC 1.12769</strain>
    </source>
</reference>
<dbReference type="InterPro" id="IPR051678">
    <property type="entry name" value="AGP_Transferase"/>
</dbReference>
<evidence type="ECO:0000313" key="3">
    <source>
        <dbReference type="Proteomes" id="UP000659344"/>
    </source>
</evidence>
<dbReference type="InterPro" id="IPR002575">
    <property type="entry name" value="Aminoglycoside_PTrfase"/>
</dbReference>
<dbReference type="InterPro" id="IPR011009">
    <property type="entry name" value="Kinase-like_dom_sf"/>
</dbReference>